<keyword evidence="10" id="KW-1185">Reference proteome</keyword>
<sequence>MSLKLSTTLFPLLIPVFLSACDNSADATQATYPPPTVRTIALQTEDIQLQKEYPGRLLPVRLAEVRARVSGIVLKRSFAEGSDVKAGDILFQIEPARFKAAVDSAKAQLARAEASLALAAQQETRSEKLLQRNVGSKEQYDVAIASRQQAQAEVAVAKANLDDAELDLSYASVRSPIDGRIGAALVTEGAFVRQEDGTQMAIIRDLSSVYVDFTAPLSELRPNKQGNAAEASSKSNSGSKIELVTNDGTVFNQTGALLFSSAVVNETTGQVSLRAEFNNPGHALLPGTYVRVRMAQEGSQSALLIPQRAVQWDTLGQAQVMTVQDGKAVPQPVRISQSVGTRWLISEGLKAGDEVIVDGVEKTMPGSPVTAKAITEDSKSAQSDETCVTACEQKAKF</sequence>
<dbReference type="PROSITE" id="PS51257">
    <property type="entry name" value="PROKAR_LIPOPROTEIN"/>
    <property type="match status" value="1"/>
</dbReference>
<dbReference type="GO" id="GO:0042597">
    <property type="term" value="C:periplasmic space"/>
    <property type="evidence" value="ECO:0007669"/>
    <property type="project" value="UniProtKB-SubCell"/>
</dbReference>
<evidence type="ECO:0000256" key="4">
    <source>
        <dbReference type="SAM" id="SignalP"/>
    </source>
</evidence>
<evidence type="ECO:0000259" key="8">
    <source>
        <dbReference type="Pfam" id="PF25967"/>
    </source>
</evidence>
<dbReference type="GO" id="GO:0046677">
    <property type="term" value="P:response to antibiotic"/>
    <property type="evidence" value="ECO:0007669"/>
    <property type="project" value="TreeGrafter"/>
</dbReference>
<evidence type="ECO:0000256" key="3">
    <source>
        <dbReference type="ARBA" id="ARBA00022764"/>
    </source>
</evidence>
<dbReference type="Gene3D" id="1.10.287.470">
    <property type="entry name" value="Helix hairpin bin"/>
    <property type="match status" value="1"/>
</dbReference>
<evidence type="ECO:0000256" key="2">
    <source>
        <dbReference type="ARBA" id="ARBA00009477"/>
    </source>
</evidence>
<comment type="similarity">
    <text evidence="2">Belongs to the membrane fusion protein (MFP) (TC 8.A.1) family.</text>
</comment>
<keyword evidence="4" id="KW-0732">Signal</keyword>
<dbReference type="RefSeq" id="WP_170137524.1">
    <property type="nucleotide sequence ID" value="NZ_JBHEEG010000009.1"/>
</dbReference>
<evidence type="ECO:0000259" key="5">
    <source>
        <dbReference type="Pfam" id="PF25876"/>
    </source>
</evidence>
<dbReference type="InterPro" id="IPR058624">
    <property type="entry name" value="MdtA-like_HH"/>
</dbReference>
<dbReference type="Proteomes" id="UP000252893">
    <property type="component" value="Unassembled WGS sequence"/>
</dbReference>
<feature type="domain" description="Multidrug resistance protein MdtA-like C-terminal permuted SH3" evidence="8">
    <location>
        <begin position="302"/>
        <end position="361"/>
    </location>
</feature>
<evidence type="ECO:0000313" key="9">
    <source>
        <dbReference type="EMBL" id="RBO92200.1"/>
    </source>
</evidence>
<name>A0A366DQ36_9HYPH</name>
<dbReference type="EMBL" id="QNRH01000007">
    <property type="protein sequence ID" value="RBO92200.1"/>
    <property type="molecule type" value="Genomic_DNA"/>
</dbReference>
<proteinExistence type="inferred from homology"/>
<evidence type="ECO:0000256" key="1">
    <source>
        <dbReference type="ARBA" id="ARBA00004418"/>
    </source>
</evidence>
<feature type="chain" id="PRO_5017000304" evidence="4">
    <location>
        <begin position="21"/>
        <end position="397"/>
    </location>
</feature>
<dbReference type="Pfam" id="PF25917">
    <property type="entry name" value="BSH_RND"/>
    <property type="match status" value="1"/>
</dbReference>
<dbReference type="Pfam" id="PF25876">
    <property type="entry name" value="HH_MFP_RND"/>
    <property type="match status" value="1"/>
</dbReference>
<keyword evidence="3" id="KW-0574">Periplasm</keyword>
<dbReference type="Pfam" id="PF25967">
    <property type="entry name" value="RND-MFP_C"/>
    <property type="match status" value="1"/>
</dbReference>
<evidence type="ECO:0000259" key="7">
    <source>
        <dbReference type="Pfam" id="PF25944"/>
    </source>
</evidence>
<gene>
    <name evidence="9" type="ORF">DFR47_10799</name>
</gene>
<dbReference type="InterPro" id="IPR058625">
    <property type="entry name" value="MdtA-like_BSH"/>
</dbReference>
<feature type="domain" description="Multidrug resistance protein MdtA-like alpha-helical hairpin" evidence="5">
    <location>
        <begin position="102"/>
        <end position="171"/>
    </location>
</feature>
<reference evidence="9 10" key="1">
    <citation type="submission" date="2018-06" db="EMBL/GenBank/DDBJ databases">
        <title>Genomic Encyclopedia of Type Strains, Phase IV (KMG-IV): sequencing the most valuable type-strain genomes for metagenomic binning, comparative biology and taxonomic classification.</title>
        <authorList>
            <person name="Goeker M."/>
        </authorList>
    </citation>
    <scope>NUCLEOTIDE SEQUENCE [LARGE SCALE GENOMIC DNA]</scope>
    <source>
        <strain evidence="9 10">DSM 25619</strain>
    </source>
</reference>
<feature type="domain" description="Multidrug resistance protein MdtA-like beta-barrel" evidence="7">
    <location>
        <begin position="209"/>
        <end position="295"/>
    </location>
</feature>
<organism evidence="9 10">
    <name type="scientific">Pseudochrobactrum asaccharolyticum</name>
    <dbReference type="NCBI Taxonomy" id="354351"/>
    <lineage>
        <taxon>Bacteria</taxon>
        <taxon>Pseudomonadati</taxon>
        <taxon>Pseudomonadota</taxon>
        <taxon>Alphaproteobacteria</taxon>
        <taxon>Hyphomicrobiales</taxon>
        <taxon>Brucellaceae</taxon>
        <taxon>Pseudochrobactrum</taxon>
    </lineage>
</organism>
<dbReference type="PANTHER" id="PTHR30158:SF3">
    <property type="entry name" value="MULTIDRUG EFFLUX PUMP SUBUNIT ACRA-RELATED"/>
    <property type="match status" value="1"/>
</dbReference>
<dbReference type="AlphaFoldDB" id="A0A366DQ36"/>
<evidence type="ECO:0000259" key="6">
    <source>
        <dbReference type="Pfam" id="PF25917"/>
    </source>
</evidence>
<dbReference type="FunFam" id="2.40.420.20:FF:000001">
    <property type="entry name" value="Efflux RND transporter periplasmic adaptor subunit"/>
    <property type="match status" value="1"/>
</dbReference>
<evidence type="ECO:0000313" key="10">
    <source>
        <dbReference type="Proteomes" id="UP000252893"/>
    </source>
</evidence>
<dbReference type="Gene3D" id="2.40.420.20">
    <property type="match status" value="1"/>
</dbReference>
<dbReference type="InterPro" id="IPR058626">
    <property type="entry name" value="MdtA-like_b-barrel"/>
</dbReference>
<protein>
    <submittedName>
        <fullName evidence="9">Membrane fusion protein (Multidrug efflux system)</fullName>
    </submittedName>
</protein>
<dbReference type="InterPro" id="IPR006143">
    <property type="entry name" value="RND_pump_MFP"/>
</dbReference>
<feature type="signal peptide" evidence="4">
    <location>
        <begin position="1"/>
        <end position="20"/>
    </location>
</feature>
<dbReference type="NCBIfam" id="TIGR01730">
    <property type="entry name" value="RND_mfp"/>
    <property type="match status" value="1"/>
</dbReference>
<dbReference type="Gene3D" id="2.40.50.100">
    <property type="match status" value="1"/>
</dbReference>
<dbReference type="Pfam" id="PF25944">
    <property type="entry name" value="Beta-barrel_RND"/>
    <property type="match status" value="1"/>
</dbReference>
<dbReference type="PANTHER" id="PTHR30158">
    <property type="entry name" value="ACRA/E-RELATED COMPONENT OF DRUG EFFLUX TRANSPORTER"/>
    <property type="match status" value="1"/>
</dbReference>
<dbReference type="GO" id="GO:0022857">
    <property type="term" value="F:transmembrane transporter activity"/>
    <property type="evidence" value="ECO:0007669"/>
    <property type="project" value="InterPro"/>
</dbReference>
<comment type="caution">
    <text evidence="9">The sequence shown here is derived from an EMBL/GenBank/DDBJ whole genome shotgun (WGS) entry which is preliminary data.</text>
</comment>
<dbReference type="InterPro" id="IPR058627">
    <property type="entry name" value="MdtA-like_C"/>
</dbReference>
<dbReference type="GO" id="GO:0005886">
    <property type="term" value="C:plasma membrane"/>
    <property type="evidence" value="ECO:0007669"/>
    <property type="project" value="UniProtKB-SubCell"/>
</dbReference>
<dbReference type="SUPFAM" id="SSF111369">
    <property type="entry name" value="HlyD-like secretion proteins"/>
    <property type="match status" value="1"/>
</dbReference>
<comment type="subcellular location">
    <subcellularLocation>
        <location evidence="1">Periplasm</location>
    </subcellularLocation>
</comment>
<feature type="domain" description="Multidrug resistance protein MdtA-like barrel-sandwich hybrid" evidence="6">
    <location>
        <begin position="61"/>
        <end position="203"/>
    </location>
</feature>
<accession>A0A366DQ36</accession>
<dbReference type="Gene3D" id="2.40.30.170">
    <property type="match status" value="1"/>
</dbReference>